<dbReference type="AlphaFoldDB" id="A0A5B7EBG2"/>
<dbReference type="InterPro" id="IPR037165">
    <property type="entry name" value="AldOxase/xan_DH_Mopterin-bd_sf"/>
</dbReference>
<dbReference type="PANTHER" id="PTHR11908:SF132">
    <property type="entry name" value="ALDEHYDE OXIDASE 1-RELATED"/>
    <property type="match status" value="1"/>
</dbReference>
<dbReference type="Gene3D" id="3.30.465.10">
    <property type="match status" value="1"/>
</dbReference>
<evidence type="ECO:0000256" key="1">
    <source>
        <dbReference type="ARBA" id="ARBA00022505"/>
    </source>
</evidence>
<keyword evidence="2" id="KW-0560">Oxidoreductase</keyword>
<dbReference type="SUPFAM" id="SSF55447">
    <property type="entry name" value="CO dehydrogenase flavoprotein C-terminal domain-like"/>
    <property type="match status" value="1"/>
</dbReference>
<evidence type="ECO:0000259" key="4">
    <source>
        <dbReference type="SMART" id="SM01092"/>
    </source>
</evidence>
<comment type="caution">
    <text evidence="5">The sequence shown here is derived from an EMBL/GenBank/DDBJ whole genome shotgun (WGS) entry which is preliminary data.</text>
</comment>
<dbReference type="FunFam" id="3.30.390.50:FF:000003">
    <property type="entry name" value="Aldehyde oxidase1"/>
    <property type="match status" value="1"/>
</dbReference>
<dbReference type="Pfam" id="PF02738">
    <property type="entry name" value="MoCoBD_1"/>
    <property type="match status" value="1"/>
</dbReference>
<dbReference type="SMART" id="SM01092">
    <property type="entry name" value="CO_deh_flav_C"/>
    <property type="match status" value="1"/>
</dbReference>
<dbReference type="Gene3D" id="3.30.365.10">
    <property type="entry name" value="Aldehyde oxidase/xanthine dehydrogenase, molybdopterin binding domain"/>
    <property type="match status" value="3"/>
</dbReference>
<dbReference type="InterPro" id="IPR016169">
    <property type="entry name" value="FAD-bd_PCMH_sub2"/>
</dbReference>
<dbReference type="SMART" id="SM01008">
    <property type="entry name" value="Ald_Xan_dh_C"/>
    <property type="match status" value="1"/>
</dbReference>
<dbReference type="InterPro" id="IPR005107">
    <property type="entry name" value="CO_DH_flav_C"/>
</dbReference>
<protein>
    <submittedName>
        <fullName evidence="5">Benzaldehyde dehydrogenase (NAD(+))</fullName>
    </submittedName>
</protein>
<keyword evidence="6" id="KW-1185">Reference proteome</keyword>
<dbReference type="Proteomes" id="UP000324222">
    <property type="component" value="Unassembled WGS sequence"/>
</dbReference>
<feature type="domain" description="CO dehydrogenase flavoprotein C-terminal" evidence="4">
    <location>
        <begin position="97"/>
        <end position="204"/>
    </location>
</feature>
<organism evidence="5 6">
    <name type="scientific">Portunus trituberculatus</name>
    <name type="common">Swimming crab</name>
    <name type="synonym">Neptunus trituberculatus</name>
    <dbReference type="NCBI Taxonomy" id="210409"/>
    <lineage>
        <taxon>Eukaryota</taxon>
        <taxon>Metazoa</taxon>
        <taxon>Ecdysozoa</taxon>
        <taxon>Arthropoda</taxon>
        <taxon>Crustacea</taxon>
        <taxon>Multicrustacea</taxon>
        <taxon>Malacostraca</taxon>
        <taxon>Eumalacostraca</taxon>
        <taxon>Eucarida</taxon>
        <taxon>Decapoda</taxon>
        <taxon>Pleocyemata</taxon>
        <taxon>Brachyura</taxon>
        <taxon>Eubrachyura</taxon>
        <taxon>Portunoidea</taxon>
        <taxon>Portunidae</taxon>
        <taxon>Portuninae</taxon>
        <taxon>Portunus</taxon>
    </lineage>
</organism>
<evidence type="ECO:0000313" key="5">
    <source>
        <dbReference type="EMBL" id="MPC30695.1"/>
    </source>
</evidence>
<dbReference type="InterPro" id="IPR036683">
    <property type="entry name" value="CO_DH_flav_C_dom_sf"/>
</dbReference>
<dbReference type="GO" id="GO:0050660">
    <property type="term" value="F:flavin adenine dinucleotide binding"/>
    <property type="evidence" value="ECO:0007669"/>
    <property type="project" value="InterPro"/>
</dbReference>
<evidence type="ECO:0000313" key="6">
    <source>
        <dbReference type="Proteomes" id="UP000324222"/>
    </source>
</evidence>
<keyword evidence="1" id="KW-0500">Molybdenum</keyword>
<accession>A0A5B7EBG2</accession>
<dbReference type="InterPro" id="IPR000674">
    <property type="entry name" value="Ald_Oxase/Xan_DH_a/b"/>
</dbReference>
<evidence type="ECO:0000259" key="3">
    <source>
        <dbReference type="SMART" id="SM01008"/>
    </source>
</evidence>
<dbReference type="Gene3D" id="3.30.390.50">
    <property type="entry name" value="CO dehydrogenase flavoprotein, C-terminal domain"/>
    <property type="match status" value="1"/>
</dbReference>
<feature type="domain" description="Aldehyde oxidase/xanthine dehydrogenase a/b hammerhead" evidence="3">
    <location>
        <begin position="254"/>
        <end position="363"/>
    </location>
</feature>
<reference evidence="5 6" key="1">
    <citation type="submission" date="2019-05" db="EMBL/GenBank/DDBJ databases">
        <title>Another draft genome of Portunus trituberculatus and its Hox gene families provides insights of decapod evolution.</title>
        <authorList>
            <person name="Jeong J.-H."/>
            <person name="Song I."/>
            <person name="Kim S."/>
            <person name="Choi T."/>
            <person name="Kim D."/>
            <person name="Ryu S."/>
            <person name="Kim W."/>
        </authorList>
    </citation>
    <scope>NUCLEOTIDE SEQUENCE [LARGE SCALE GENOMIC DNA]</scope>
    <source>
        <tissue evidence="5">Muscle</tissue>
    </source>
</reference>
<dbReference type="InterPro" id="IPR016208">
    <property type="entry name" value="Ald_Oxase/xanthine_DH-like"/>
</dbReference>
<gene>
    <name evidence="5" type="primary">AAO4</name>
    <name evidence="5" type="ORF">E2C01_023966</name>
</gene>
<dbReference type="InterPro" id="IPR046867">
    <property type="entry name" value="AldOxase/xan_DH_MoCoBD2"/>
</dbReference>
<dbReference type="EMBL" id="VSRR010002302">
    <property type="protein sequence ID" value="MPC30695.1"/>
    <property type="molecule type" value="Genomic_DNA"/>
</dbReference>
<dbReference type="Pfam" id="PF03450">
    <property type="entry name" value="CO_deh_flav_C"/>
    <property type="match status" value="1"/>
</dbReference>
<dbReference type="GO" id="GO:0016491">
    <property type="term" value="F:oxidoreductase activity"/>
    <property type="evidence" value="ECO:0007669"/>
    <property type="project" value="UniProtKB-KW"/>
</dbReference>
<proteinExistence type="predicted"/>
<dbReference type="GO" id="GO:0005506">
    <property type="term" value="F:iron ion binding"/>
    <property type="evidence" value="ECO:0007669"/>
    <property type="project" value="InterPro"/>
</dbReference>
<dbReference type="Pfam" id="PF20256">
    <property type="entry name" value="MoCoBD_2"/>
    <property type="match status" value="1"/>
</dbReference>
<dbReference type="Gene3D" id="3.90.1170.50">
    <property type="entry name" value="Aldehyde oxidase/xanthine dehydrogenase, a/b hammerhead"/>
    <property type="match status" value="1"/>
</dbReference>
<name>A0A5B7EBG2_PORTR</name>
<dbReference type="OrthoDB" id="8300278at2759"/>
<dbReference type="SUPFAM" id="SSF54665">
    <property type="entry name" value="CO dehydrogenase molybdoprotein N-domain-like"/>
    <property type="match status" value="1"/>
</dbReference>
<dbReference type="InterPro" id="IPR036856">
    <property type="entry name" value="Ald_Oxase/Xan_DH_a/b_sf"/>
</dbReference>
<dbReference type="InterPro" id="IPR008274">
    <property type="entry name" value="AldOxase/xan_DH_MoCoBD1"/>
</dbReference>
<dbReference type="Pfam" id="PF01315">
    <property type="entry name" value="Ald_Xan_dh_C"/>
    <property type="match status" value="1"/>
</dbReference>
<dbReference type="SUPFAM" id="SSF56176">
    <property type="entry name" value="FAD-binding/transporter-associated domain-like"/>
    <property type="match status" value="1"/>
</dbReference>
<evidence type="ECO:0000256" key="2">
    <source>
        <dbReference type="ARBA" id="ARBA00023002"/>
    </source>
</evidence>
<dbReference type="SUPFAM" id="SSF56003">
    <property type="entry name" value="Molybdenum cofactor-binding domain"/>
    <property type="match status" value="1"/>
</dbReference>
<dbReference type="InterPro" id="IPR036318">
    <property type="entry name" value="FAD-bd_PCMH-like_sf"/>
</dbReference>
<dbReference type="PANTHER" id="PTHR11908">
    <property type="entry name" value="XANTHINE DEHYDROGENASE"/>
    <property type="match status" value="1"/>
</dbReference>
<sequence length="928" mass="101128">MASTSATGSTGVGKVVVAARTKTGSWAGNLMLKHAHQGFQSDIFLTLLAAKAELTIGSAEDASTTHMDLEQFLRTDMSKKVILSVTLPPASHNTKLRTFKITPRAVNAHAYVNACFRMEVDPTDNFKVTNKPFICLGGINPNFIHATETENFLMGRRLADEATVVEAAEILGREVQPDNLPQDASPAYRRSLSQALLYKTIIGFLGNKVNPKLASAGPNIERPLSSGRQEFDMDREAWPIGEPVPKLESATQISGEATYLDDIPYLPNELHGALVQTTHANAKILQVDTSEALRLKGVVAFVDAADIPGKNSFVVSAGAYPDPVFVEERSKYAGQPVGLIVAQDRDTAVRAAQLVVVSYENVKKPVLTIGQALVEGGRDEIVNFAFTGTVDPAVLGDPEGQLEVAPHRLKGNLIQGSQFHLNMEALAARVGFEDTGKLTSLVVDLYSDAGHVSNESPVGFLASVIQNCYFVPNLRYTPHIVNTDTAANTWCRTPGHINAIGTMENILDHIASYLKKDPLEVRQLNLITPGVPRLCASPHEQTPIKDVILPLLFEKANFVQRKAEVEEFNRNNRWKKRGIAVMPEYYGFDYPPVFRYGLQVSIYAHDGTVAITHGGIEMGQGINTKVAQVAAYTLGIPLAQVIVKASETTVGANSTVTGGSFGTDLCAHGVRKACLALKERMDVEKEKMKKDSGKEPSWLQLVQHCLNHDVDLCERYWTAVKEHPPRYDIWAACCLEVEVDVLTGIYMIRRADVIEDAGRSMNPFVDVGQVEGAFIMGLGLCTSEKVKFDPHTGQKLSNGTWEYKPPTALDIPADLRVTLLPNAKQPYGVLGSKATGEPPLCLSYVIVSALRQAITAFRAENGDDSWFQMNAVKKPATVPCTGSPQYTMVYIPENAIDLPVADRNGKAHEKRLTGASLHNPIQKNTACN</sequence>